<evidence type="ECO:0000259" key="9">
    <source>
        <dbReference type="SMART" id="SM00650"/>
    </source>
</evidence>
<dbReference type="HAMAP" id="MF_00607">
    <property type="entry name" value="16SrRNA_methyltr_A"/>
    <property type="match status" value="1"/>
</dbReference>
<keyword evidence="1 7" id="KW-0963">Cytoplasm</keyword>
<dbReference type="GO" id="GO:0005829">
    <property type="term" value="C:cytosol"/>
    <property type="evidence" value="ECO:0007669"/>
    <property type="project" value="TreeGrafter"/>
</dbReference>
<proteinExistence type="inferred from homology"/>
<dbReference type="Proteomes" id="UP000754226">
    <property type="component" value="Unassembled WGS sequence"/>
</dbReference>
<dbReference type="InterPro" id="IPR011530">
    <property type="entry name" value="rRNA_adenine_dimethylase"/>
</dbReference>
<dbReference type="GO" id="GO:0003723">
    <property type="term" value="F:RNA binding"/>
    <property type="evidence" value="ECO:0007669"/>
    <property type="project" value="UniProtKB-UniRule"/>
</dbReference>
<protein>
    <recommendedName>
        <fullName evidence="7">Ribosomal RNA small subunit methyltransferase A</fullName>
        <ecNumber evidence="7">2.1.1.182</ecNumber>
    </recommendedName>
    <alternativeName>
        <fullName evidence="7">16S rRNA (adenine(1518)-N(6)/adenine(1519)-N(6))-dimethyltransferase</fullName>
    </alternativeName>
    <alternativeName>
        <fullName evidence="7">16S rRNA dimethyladenosine transferase</fullName>
    </alternativeName>
    <alternativeName>
        <fullName evidence="7">16S rRNA dimethylase</fullName>
    </alternativeName>
    <alternativeName>
        <fullName evidence="7">S-adenosylmethionine-6-N', N'-adenosyl(rRNA) dimethyltransferase</fullName>
    </alternativeName>
</protein>
<feature type="binding site" evidence="7 8">
    <location>
        <position position="32"/>
    </location>
    <ligand>
        <name>S-adenosyl-L-methionine</name>
        <dbReference type="ChEBI" id="CHEBI:59789"/>
    </ligand>
</feature>
<accession>A0A943I5K6</accession>
<evidence type="ECO:0000256" key="7">
    <source>
        <dbReference type="HAMAP-Rule" id="MF_00607"/>
    </source>
</evidence>
<dbReference type="Gene3D" id="3.40.50.150">
    <property type="entry name" value="Vaccinia Virus protein VP39"/>
    <property type="match status" value="1"/>
</dbReference>
<dbReference type="PROSITE" id="PS01131">
    <property type="entry name" value="RRNA_A_DIMETH"/>
    <property type="match status" value="1"/>
</dbReference>
<comment type="subcellular location">
    <subcellularLocation>
        <location evidence="7">Cytoplasm</location>
    </subcellularLocation>
</comment>
<organism evidence="10 11">
    <name type="scientific">Acidaminococcus intestini</name>
    <dbReference type="NCBI Taxonomy" id="187327"/>
    <lineage>
        <taxon>Bacteria</taxon>
        <taxon>Bacillati</taxon>
        <taxon>Bacillota</taxon>
        <taxon>Negativicutes</taxon>
        <taxon>Acidaminococcales</taxon>
        <taxon>Acidaminococcaceae</taxon>
        <taxon>Acidaminococcus</taxon>
    </lineage>
</organism>
<evidence type="ECO:0000256" key="4">
    <source>
        <dbReference type="ARBA" id="ARBA00022679"/>
    </source>
</evidence>
<evidence type="ECO:0000313" key="11">
    <source>
        <dbReference type="Proteomes" id="UP000754226"/>
    </source>
</evidence>
<feature type="binding site" evidence="7 8">
    <location>
        <position position="30"/>
    </location>
    <ligand>
        <name>S-adenosyl-L-methionine</name>
        <dbReference type="ChEBI" id="CHEBI:59789"/>
    </ligand>
</feature>
<dbReference type="FunFam" id="3.40.50.150:FF:000023">
    <property type="entry name" value="Ribosomal RNA small subunit methyltransferase A"/>
    <property type="match status" value="1"/>
</dbReference>
<comment type="function">
    <text evidence="7">Specifically dimethylates two adjacent adenosines (A1518 and A1519) in the loop of a conserved hairpin near the 3'-end of 16S rRNA in the 30S particle. May play a critical role in biogenesis of 30S subunits.</text>
</comment>
<evidence type="ECO:0000256" key="3">
    <source>
        <dbReference type="ARBA" id="ARBA00022603"/>
    </source>
</evidence>
<comment type="catalytic activity">
    <reaction evidence="7">
        <text>adenosine(1518)/adenosine(1519) in 16S rRNA + 4 S-adenosyl-L-methionine = N(6)-dimethyladenosine(1518)/N(6)-dimethyladenosine(1519) in 16S rRNA + 4 S-adenosyl-L-homocysteine + 4 H(+)</text>
        <dbReference type="Rhea" id="RHEA:19609"/>
        <dbReference type="Rhea" id="RHEA-COMP:10232"/>
        <dbReference type="Rhea" id="RHEA-COMP:10233"/>
        <dbReference type="ChEBI" id="CHEBI:15378"/>
        <dbReference type="ChEBI" id="CHEBI:57856"/>
        <dbReference type="ChEBI" id="CHEBI:59789"/>
        <dbReference type="ChEBI" id="CHEBI:74411"/>
        <dbReference type="ChEBI" id="CHEBI:74493"/>
        <dbReference type="EC" id="2.1.1.182"/>
    </reaction>
</comment>
<dbReference type="PANTHER" id="PTHR11727">
    <property type="entry name" value="DIMETHYLADENOSINE TRANSFERASE"/>
    <property type="match status" value="1"/>
</dbReference>
<name>A0A943I5K6_9FIRM</name>
<dbReference type="InterPro" id="IPR020596">
    <property type="entry name" value="rRNA_Ade_Mease_Trfase_CS"/>
</dbReference>
<dbReference type="Gene3D" id="1.10.8.100">
    <property type="entry name" value="Ribosomal RNA adenine dimethylase-like, domain 2"/>
    <property type="match status" value="1"/>
</dbReference>
<keyword evidence="6 7" id="KW-0694">RNA-binding</keyword>
<feature type="binding site" evidence="7 8">
    <location>
        <position position="57"/>
    </location>
    <ligand>
        <name>S-adenosyl-L-methionine</name>
        <dbReference type="ChEBI" id="CHEBI:59789"/>
    </ligand>
</feature>
<reference evidence="10" key="1">
    <citation type="submission" date="2021-02" db="EMBL/GenBank/DDBJ databases">
        <title>Infant gut strain persistence is associated with maternal origin, phylogeny, and functional potential including surface adhesion and iron acquisition.</title>
        <authorList>
            <person name="Lou Y.C."/>
        </authorList>
    </citation>
    <scope>NUCLEOTIDE SEQUENCE</scope>
    <source>
        <strain evidence="10">L3_106_000M1_dasL3_106_000M1_concoct_15</strain>
    </source>
</reference>
<evidence type="ECO:0000256" key="5">
    <source>
        <dbReference type="ARBA" id="ARBA00022691"/>
    </source>
</evidence>
<dbReference type="Pfam" id="PF00398">
    <property type="entry name" value="RrnaAD"/>
    <property type="match status" value="1"/>
</dbReference>
<dbReference type="InterPro" id="IPR029063">
    <property type="entry name" value="SAM-dependent_MTases_sf"/>
</dbReference>
<dbReference type="NCBIfam" id="TIGR00755">
    <property type="entry name" value="ksgA"/>
    <property type="match status" value="1"/>
</dbReference>
<dbReference type="PROSITE" id="PS51689">
    <property type="entry name" value="SAM_RNA_A_N6_MT"/>
    <property type="match status" value="1"/>
</dbReference>
<evidence type="ECO:0000256" key="6">
    <source>
        <dbReference type="ARBA" id="ARBA00022884"/>
    </source>
</evidence>
<evidence type="ECO:0000256" key="2">
    <source>
        <dbReference type="ARBA" id="ARBA00022552"/>
    </source>
</evidence>
<dbReference type="InterPro" id="IPR020598">
    <property type="entry name" value="rRNA_Ade_methylase_Trfase_N"/>
</dbReference>
<dbReference type="GO" id="GO:0052908">
    <property type="term" value="F:16S rRNA (adenine(1518)-N(6)/adenine(1519)-N(6))-dimethyltransferase activity"/>
    <property type="evidence" value="ECO:0007669"/>
    <property type="project" value="UniProtKB-EC"/>
</dbReference>
<feature type="binding site" evidence="7 8">
    <location>
        <position position="78"/>
    </location>
    <ligand>
        <name>S-adenosyl-L-methionine</name>
        <dbReference type="ChEBI" id="CHEBI:59789"/>
    </ligand>
</feature>
<keyword evidence="4 7" id="KW-0808">Transferase</keyword>
<dbReference type="InterPro" id="IPR023165">
    <property type="entry name" value="rRNA_Ade_diMease-like_C"/>
</dbReference>
<keyword evidence="5 7" id="KW-0949">S-adenosyl-L-methionine</keyword>
<evidence type="ECO:0000256" key="1">
    <source>
        <dbReference type="ARBA" id="ARBA00022490"/>
    </source>
</evidence>
<comment type="similarity">
    <text evidence="7">Belongs to the class I-like SAM-binding methyltransferase superfamily. rRNA adenine N(6)-methyltransferase family. RsmA subfamily.</text>
</comment>
<feature type="binding site" evidence="7 8">
    <location>
        <position position="103"/>
    </location>
    <ligand>
        <name>S-adenosyl-L-methionine</name>
        <dbReference type="ChEBI" id="CHEBI:59789"/>
    </ligand>
</feature>
<evidence type="ECO:0000256" key="8">
    <source>
        <dbReference type="PROSITE-ProRule" id="PRU01026"/>
    </source>
</evidence>
<comment type="caution">
    <text evidence="10">The sequence shown here is derived from an EMBL/GenBank/DDBJ whole genome shotgun (WGS) entry which is preliminary data.</text>
</comment>
<gene>
    <name evidence="7 10" type="primary">rsmA</name>
    <name evidence="7" type="synonym">ksgA</name>
    <name evidence="10" type="ORF">KHX13_05895</name>
</gene>
<feature type="binding site" evidence="7 8">
    <location>
        <position position="123"/>
    </location>
    <ligand>
        <name>S-adenosyl-L-methionine</name>
        <dbReference type="ChEBI" id="CHEBI:59789"/>
    </ligand>
</feature>
<dbReference type="RefSeq" id="WP_302013701.1">
    <property type="nucleotide sequence ID" value="NZ_CATWGP010000004.1"/>
</dbReference>
<dbReference type="EC" id="2.1.1.182" evidence="7"/>
<dbReference type="EMBL" id="JAGZCZ010000005">
    <property type="protein sequence ID" value="MBS5519848.1"/>
    <property type="molecule type" value="Genomic_DNA"/>
</dbReference>
<feature type="domain" description="Ribosomal RNA adenine methylase transferase N-terminal" evidence="9">
    <location>
        <begin position="37"/>
        <end position="208"/>
    </location>
</feature>
<dbReference type="PANTHER" id="PTHR11727:SF7">
    <property type="entry name" value="DIMETHYLADENOSINE TRANSFERASE-RELATED"/>
    <property type="match status" value="1"/>
</dbReference>
<evidence type="ECO:0000313" key="10">
    <source>
        <dbReference type="EMBL" id="MBS5519848.1"/>
    </source>
</evidence>
<keyword evidence="3 7" id="KW-0489">Methyltransferase</keyword>
<dbReference type="InterPro" id="IPR001737">
    <property type="entry name" value="KsgA/Erm"/>
</dbReference>
<keyword evidence="2 7" id="KW-0698">rRNA processing</keyword>
<dbReference type="AlphaFoldDB" id="A0A943I5K6"/>
<sequence>MLHPVIASREVTRYILDTFGLHTKKRFGQNFLINEAVVRGIAEKAKIGPGDLVLEVGPGIGTLTQALAETGADVKSVEIDQTLLPVLHKTLEGYDNIEIIHGDILKVDLKDITGGKPFTVAANLPYYITTPIIFSLLEAQLPLKRIVVMVQKEVAERMAARPGTKAYGPLSLAMQYYSEPKLAIPVPACDFMPAPKVDSMVVVCEKRESPIVNVDAALYFKVVRAAFSQRRKMLRTCLKSMVRPGDTAEAWMARAGIEPTRRGESLSIEEFGKLAESWKEE</sequence>
<dbReference type="SUPFAM" id="SSF53335">
    <property type="entry name" value="S-adenosyl-L-methionine-dependent methyltransferases"/>
    <property type="match status" value="1"/>
</dbReference>
<dbReference type="SMART" id="SM00650">
    <property type="entry name" value="rADc"/>
    <property type="match status" value="1"/>
</dbReference>